<accession>A0A385ADZ3</accession>
<gene>
    <name evidence="2" type="ORF">DT351_05510</name>
</gene>
<protein>
    <submittedName>
        <fullName evidence="2">DUF3307 domain-containing protein</fullName>
    </submittedName>
</protein>
<feature type="transmembrane region" description="Helical" evidence="1">
    <location>
        <begin position="230"/>
        <end position="252"/>
    </location>
</feature>
<dbReference type="Proteomes" id="UP000257607">
    <property type="component" value="Chromosome"/>
</dbReference>
<evidence type="ECO:0000313" key="3">
    <source>
        <dbReference type="Proteomes" id="UP000257607"/>
    </source>
</evidence>
<feature type="transmembrane region" description="Helical" evidence="1">
    <location>
        <begin position="190"/>
        <end position="210"/>
    </location>
</feature>
<organism evidence="2 3">
    <name type="scientific">Latilactobacillus curvatus</name>
    <name type="common">Lactobacillus curvatus</name>
    <dbReference type="NCBI Taxonomy" id="28038"/>
    <lineage>
        <taxon>Bacteria</taxon>
        <taxon>Bacillati</taxon>
        <taxon>Bacillota</taxon>
        <taxon>Bacilli</taxon>
        <taxon>Lactobacillales</taxon>
        <taxon>Lactobacillaceae</taxon>
        <taxon>Latilactobacillus</taxon>
    </lineage>
</organism>
<feature type="transmembrane region" description="Helical" evidence="1">
    <location>
        <begin position="68"/>
        <end position="85"/>
    </location>
</feature>
<feature type="transmembrane region" description="Helical" evidence="1">
    <location>
        <begin position="43"/>
        <end position="61"/>
    </location>
</feature>
<proteinExistence type="predicted"/>
<dbReference type="InterPro" id="IPR021737">
    <property type="entry name" value="Phage_phiKZ_Orf197"/>
</dbReference>
<name>A0A385ADZ3_LATCU</name>
<dbReference type="AlphaFoldDB" id="A0A385ADZ3"/>
<dbReference type="EMBL" id="CP031003">
    <property type="protein sequence ID" value="AXN35844.1"/>
    <property type="molecule type" value="Genomic_DNA"/>
</dbReference>
<dbReference type="RefSeq" id="WP_004270832.1">
    <property type="nucleotide sequence ID" value="NZ_CP031003.1"/>
</dbReference>
<dbReference type="Pfam" id="PF11750">
    <property type="entry name" value="DUF3307"/>
    <property type="match status" value="1"/>
</dbReference>
<keyword evidence="1" id="KW-0812">Transmembrane</keyword>
<evidence type="ECO:0000313" key="2">
    <source>
        <dbReference type="EMBL" id="AXN35844.1"/>
    </source>
</evidence>
<keyword evidence="1" id="KW-1133">Transmembrane helix</keyword>
<feature type="transmembrane region" description="Helical" evidence="1">
    <location>
        <begin position="109"/>
        <end position="130"/>
    </location>
</feature>
<sequence>MNLFALFLLSHIGCDFVFQSDQMAQCKRSTKLGVKWWPLCKHALTQVPLVLILWGGGWLMAPPTWPHWQPLLIGLVIIVMSHWLIDLFKQNSQPLLKAQLHLTSNRVSVMSYTIDQALHLIVIGLVSMFLGQQWAFNHVNRLLLAASIVLSTLLFADYFISFYLKGLDLNMDHLPDGAKLGRHIGHLERFAILILFYTHNVASIAVIVAIKALTRFKAIESNEHHFAEYYLIGSLLSLIFGCLGGYLLSLIAH</sequence>
<keyword evidence="1" id="KW-0472">Membrane</keyword>
<evidence type="ECO:0000256" key="1">
    <source>
        <dbReference type="SAM" id="Phobius"/>
    </source>
</evidence>
<reference evidence="2 3" key="1">
    <citation type="submission" date="2018-07" db="EMBL/GenBank/DDBJ databases">
        <title>Lactobacillus curvatus genome sequence.</title>
        <authorList>
            <person name="Prechtl R."/>
        </authorList>
    </citation>
    <scope>NUCLEOTIDE SEQUENCE [LARGE SCALE GENOMIC DNA]</scope>
    <source>
        <strain evidence="2 3">TMW 1.1928</strain>
    </source>
</reference>
<feature type="transmembrane region" description="Helical" evidence="1">
    <location>
        <begin position="142"/>
        <end position="164"/>
    </location>
</feature>